<comment type="caution">
    <text evidence="1">The sequence shown here is derived from an EMBL/GenBank/DDBJ whole genome shotgun (WGS) entry which is preliminary data.</text>
</comment>
<dbReference type="RefSeq" id="WP_201800804.1">
    <property type="nucleotide sequence ID" value="NZ_RSCL01000016.1"/>
</dbReference>
<keyword evidence="2" id="KW-1185">Reference proteome</keyword>
<name>A0A3S1AJR6_9CYAN</name>
<reference evidence="1" key="2">
    <citation type="journal article" date="2019" name="Genome Biol. Evol.">
        <title>Day and night: Metabolic profiles and evolutionary relationships of six axenic non-marine cyanobacteria.</title>
        <authorList>
            <person name="Will S.E."/>
            <person name="Henke P."/>
            <person name="Boedeker C."/>
            <person name="Huang S."/>
            <person name="Brinkmann H."/>
            <person name="Rohde M."/>
            <person name="Jarek M."/>
            <person name="Friedl T."/>
            <person name="Seufert S."/>
            <person name="Schumacher M."/>
            <person name="Overmann J."/>
            <person name="Neumann-Schaal M."/>
            <person name="Petersen J."/>
        </authorList>
    </citation>
    <scope>NUCLEOTIDE SEQUENCE [LARGE SCALE GENOMIC DNA]</scope>
    <source>
        <strain evidence="1">PCC 7102</strain>
    </source>
</reference>
<evidence type="ECO:0000313" key="2">
    <source>
        <dbReference type="Proteomes" id="UP000271624"/>
    </source>
</evidence>
<accession>A0A3S1AJR6</accession>
<sequence>MTANHESEESQSLTTFAVSEEVFRQVYDSPASLPGKEKWVTSDEDVREIECLLGMDPKTIGAPLWVSGDTRCCPNCGRETNWLDIVGSALTQVHSKEMLAKVILGTRKYINVEAPRAIADLACYQCQTPIIDLRSFKCHNWAYAIGDLRKVLEQIRRREQAS</sequence>
<dbReference type="AlphaFoldDB" id="A0A3S1AJR6"/>
<dbReference type="Proteomes" id="UP000271624">
    <property type="component" value="Unassembled WGS sequence"/>
</dbReference>
<protein>
    <submittedName>
        <fullName evidence="1">Uncharacterized protein</fullName>
    </submittedName>
</protein>
<dbReference type="EMBL" id="RSCL01000016">
    <property type="protein sequence ID" value="RUT02463.1"/>
    <property type="molecule type" value="Genomic_DNA"/>
</dbReference>
<gene>
    <name evidence="1" type="ORF">DSM106972_059410</name>
</gene>
<organism evidence="1 2">
    <name type="scientific">Dulcicalothrix desertica PCC 7102</name>
    <dbReference type="NCBI Taxonomy" id="232991"/>
    <lineage>
        <taxon>Bacteria</taxon>
        <taxon>Bacillati</taxon>
        <taxon>Cyanobacteriota</taxon>
        <taxon>Cyanophyceae</taxon>
        <taxon>Nostocales</taxon>
        <taxon>Calotrichaceae</taxon>
        <taxon>Dulcicalothrix</taxon>
    </lineage>
</organism>
<reference evidence="1" key="1">
    <citation type="submission" date="2018-12" db="EMBL/GenBank/DDBJ databases">
        <authorList>
            <person name="Will S."/>
            <person name="Neumann-Schaal M."/>
            <person name="Henke P."/>
        </authorList>
    </citation>
    <scope>NUCLEOTIDE SEQUENCE</scope>
    <source>
        <strain evidence="1">PCC 7102</strain>
    </source>
</reference>
<evidence type="ECO:0000313" key="1">
    <source>
        <dbReference type="EMBL" id="RUT02463.1"/>
    </source>
</evidence>
<proteinExistence type="predicted"/>